<evidence type="ECO:0000259" key="1">
    <source>
        <dbReference type="Pfam" id="PF09791"/>
    </source>
</evidence>
<organism evidence="2 3">
    <name type="scientific">Polarella glacialis</name>
    <name type="common">Dinoflagellate</name>
    <dbReference type="NCBI Taxonomy" id="89957"/>
    <lineage>
        <taxon>Eukaryota</taxon>
        <taxon>Sar</taxon>
        <taxon>Alveolata</taxon>
        <taxon>Dinophyceae</taxon>
        <taxon>Suessiales</taxon>
        <taxon>Suessiaceae</taxon>
        <taxon>Polarella</taxon>
    </lineage>
</organism>
<evidence type="ECO:0000313" key="3">
    <source>
        <dbReference type="Proteomes" id="UP000626109"/>
    </source>
</evidence>
<gene>
    <name evidence="2" type="ORF">PGLA2088_LOCUS38500</name>
</gene>
<dbReference type="InterPro" id="IPR019180">
    <property type="entry name" value="Oxidoreductase-like_N"/>
</dbReference>
<dbReference type="EMBL" id="CAJNNW010032776">
    <property type="protein sequence ID" value="CAE8715372.1"/>
    <property type="molecule type" value="Genomic_DNA"/>
</dbReference>
<comment type="caution">
    <text evidence="2">The sequence shown here is derived from an EMBL/GenBank/DDBJ whole genome shotgun (WGS) entry which is preliminary data.</text>
</comment>
<name>A0A813L4U4_POLGL</name>
<reference evidence="2" key="1">
    <citation type="submission" date="2021-02" db="EMBL/GenBank/DDBJ databases">
        <authorList>
            <person name="Dougan E. K."/>
            <person name="Rhodes N."/>
            <person name="Thang M."/>
            <person name="Chan C."/>
        </authorList>
    </citation>
    <scope>NUCLEOTIDE SEQUENCE</scope>
</reference>
<dbReference type="Proteomes" id="UP000626109">
    <property type="component" value="Unassembled WGS sequence"/>
</dbReference>
<feature type="domain" description="Oxidoreductase-like" evidence="1">
    <location>
        <begin position="41"/>
        <end position="71"/>
    </location>
</feature>
<accession>A0A813L4U4</accession>
<dbReference type="Pfam" id="PF09791">
    <property type="entry name" value="Oxidored-like"/>
    <property type="match status" value="1"/>
</dbReference>
<protein>
    <recommendedName>
        <fullName evidence="1">Oxidoreductase-like domain-containing protein</fullName>
    </recommendedName>
</protein>
<proteinExistence type="predicted"/>
<dbReference type="AlphaFoldDB" id="A0A813L4U4"/>
<sequence length="158" mass="17782">MRAGGQLLLHPRISWPVWFRPDQLRRCVASARPVLSADLSEEPTHCCGNHCDPCVWEVYHGKLKLYQRKLIAWENDAVDMKPFAGEPPARDGSTEFAPGDRAHLKNVVARSLLHMNGLLVDVLEEDKAGSRWRVRPVGGHRVLTVPAHKLQRKLNGIS</sequence>
<evidence type="ECO:0000313" key="2">
    <source>
        <dbReference type="EMBL" id="CAE8715372.1"/>
    </source>
</evidence>